<evidence type="ECO:0000313" key="1">
    <source>
        <dbReference type="EMBL" id="GFY51563.1"/>
    </source>
</evidence>
<sequence>MAFPYQISKTLTAMALSLFKYWSSQHERDCKEWLPTHGPIVVTSTYPTSFLVSRPQFPNHLCKIELEVISVDPDYSRVNLAFSFGIYC</sequence>
<dbReference type="EMBL" id="BMAV01014775">
    <property type="protein sequence ID" value="GFY63433.1"/>
    <property type="molecule type" value="Genomic_DNA"/>
</dbReference>
<dbReference type="Proteomes" id="UP000886998">
    <property type="component" value="Unassembled WGS sequence"/>
</dbReference>
<dbReference type="AlphaFoldDB" id="A0A8X6XD48"/>
<reference evidence="1" key="1">
    <citation type="submission" date="2020-08" db="EMBL/GenBank/DDBJ databases">
        <title>Multicomponent nature underlies the extraordinary mechanical properties of spider dragline silk.</title>
        <authorList>
            <person name="Kono N."/>
            <person name="Nakamura H."/>
            <person name="Mori M."/>
            <person name="Yoshida Y."/>
            <person name="Ohtoshi R."/>
            <person name="Malay A.D."/>
            <person name="Moran D.A.P."/>
            <person name="Tomita M."/>
            <person name="Numata K."/>
            <person name="Arakawa K."/>
        </authorList>
    </citation>
    <scope>NUCLEOTIDE SEQUENCE</scope>
</reference>
<gene>
    <name evidence="1" type="ORF">TNIN_146861</name>
    <name evidence="2" type="ORF">TNIN_419281</name>
</gene>
<keyword evidence="3" id="KW-1185">Reference proteome</keyword>
<evidence type="ECO:0000313" key="2">
    <source>
        <dbReference type="EMBL" id="GFY63433.1"/>
    </source>
</evidence>
<dbReference type="EMBL" id="BMAV01008197">
    <property type="protein sequence ID" value="GFY51563.1"/>
    <property type="molecule type" value="Genomic_DNA"/>
</dbReference>
<evidence type="ECO:0000313" key="3">
    <source>
        <dbReference type="Proteomes" id="UP000886998"/>
    </source>
</evidence>
<proteinExistence type="predicted"/>
<organism evidence="1 3">
    <name type="scientific">Trichonephila inaurata madagascariensis</name>
    <dbReference type="NCBI Taxonomy" id="2747483"/>
    <lineage>
        <taxon>Eukaryota</taxon>
        <taxon>Metazoa</taxon>
        <taxon>Ecdysozoa</taxon>
        <taxon>Arthropoda</taxon>
        <taxon>Chelicerata</taxon>
        <taxon>Arachnida</taxon>
        <taxon>Araneae</taxon>
        <taxon>Araneomorphae</taxon>
        <taxon>Entelegynae</taxon>
        <taxon>Araneoidea</taxon>
        <taxon>Nephilidae</taxon>
        <taxon>Trichonephila</taxon>
        <taxon>Trichonephila inaurata</taxon>
    </lineage>
</organism>
<comment type="caution">
    <text evidence="1">The sequence shown here is derived from an EMBL/GenBank/DDBJ whole genome shotgun (WGS) entry which is preliminary data.</text>
</comment>
<accession>A0A8X6XD48</accession>
<name>A0A8X6XD48_9ARAC</name>
<protein>
    <submittedName>
        <fullName evidence="1">Uncharacterized protein</fullName>
    </submittedName>
</protein>